<evidence type="ECO:0000313" key="1">
    <source>
        <dbReference type="EMBL" id="MBP0724673.1"/>
    </source>
</evidence>
<dbReference type="EMBL" id="JAGIYQ010000003">
    <property type="protein sequence ID" value="MBP0724673.1"/>
    <property type="molecule type" value="Genomic_DNA"/>
</dbReference>
<gene>
    <name evidence="1" type="ORF">J5Y03_05660</name>
</gene>
<protein>
    <submittedName>
        <fullName evidence="1">Uncharacterized protein</fullName>
    </submittedName>
</protein>
<dbReference type="Proteomes" id="UP000682134">
    <property type="component" value="Unassembled WGS sequence"/>
</dbReference>
<proteinExistence type="predicted"/>
<reference evidence="1" key="1">
    <citation type="submission" date="2021-04" db="EMBL/GenBank/DDBJ databases">
        <title>Genome seq and assembly of Bacillus sp.</title>
        <authorList>
            <person name="Chhetri G."/>
        </authorList>
    </citation>
    <scope>NUCLEOTIDE SEQUENCE</scope>
    <source>
        <strain evidence="1">RG28</strain>
    </source>
</reference>
<sequence>MSTNPYASFIENSTEQSQKILQSLLDQQLQYQQWTESLLEEQARQWASLNEKIQSHQKSMMEQFEQLYKESNPANLTDGFNQLFKQVQDQLISFQSTWQNTTNPYQNFYTSMQSFLKQQQQSLQQLWTQPSNSSANQWNKYFQEFQKQQEDWLTQFRNLPFNKL</sequence>
<comment type="caution">
    <text evidence="1">The sequence shown here is derived from an EMBL/GenBank/DDBJ whole genome shotgun (WGS) entry which is preliminary data.</text>
</comment>
<organism evidence="1 2">
    <name type="scientific">Gottfriedia endophytica</name>
    <dbReference type="NCBI Taxonomy" id="2820819"/>
    <lineage>
        <taxon>Bacteria</taxon>
        <taxon>Bacillati</taxon>
        <taxon>Bacillota</taxon>
        <taxon>Bacilli</taxon>
        <taxon>Bacillales</taxon>
        <taxon>Bacillaceae</taxon>
        <taxon>Gottfriedia</taxon>
    </lineage>
</organism>
<dbReference type="RefSeq" id="WP_209403438.1">
    <property type="nucleotide sequence ID" value="NZ_JAGIYQ010000003.1"/>
</dbReference>
<dbReference type="AlphaFoldDB" id="A0A940NNH8"/>
<accession>A0A940NNH8</accession>
<name>A0A940NNH8_9BACI</name>
<evidence type="ECO:0000313" key="2">
    <source>
        <dbReference type="Proteomes" id="UP000682134"/>
    </source>
</evidence>
<keyword evidence="2" id="KW-1185">Reference proteome</keyword>